<dbReference type="InterPro" id="IPR035919">
    <property type="entry name" value="EAL_sf"/>
</dbReference>
<dbReference type="CDD" id="cd01948">
    <property type="entry name" value="EAL"/>
    <property type="match status" value="1"/>
</dbReference>
<dbReference type="SMART" id="SM00091">
    <property type="entry name" value="PAS"/>
    <property type="match status" value="1"/>
</dbReference>
<sequence>MRNVKIKDRLEKIVESYILNHSFKMTIFVEKNEQGKFDVLYANSLATKYFSTEIEQSAACFFGDLWIPIKRRMRKLQNQSDFTTEIQSIRGGAGVLFELDFQRHTEEFEREIIIIELRERLDTVTVRKSQSELQHKYNSVIEHNLDPIITIDQNFKIIYANRAVHLGFGYRFKELSGRSILNLSGEDNIKAFRLFLSRALAGESIEMEDSTIFHKKGYLLPAYLKAIPVLIDGEVEEVQLIVRDTSIHQKNNEKLLFLSYHDHLTGLWNRQAMKEHFTEDSLNALQRETRLSFVHLGLDRFKLINESLGHNGADEILKMVAERLKIICPASARLYRNGSDEFIVSLQNHSVLKTEKFAQQLLNDFGKPFYHNHQEYFISASIGIAVYPEDGKTLENLLRKSEQALTFVKDRGRSHYRFYQEAMNSTFPDEALMESHLRRAIELNELTIHYQPQVDLKTGHISSFEALLRWNNGKFGFVSPAQFIPIAEDSGLIHGIGDWVLNQVCKQLKEWQDKQFKAVRIAVNISPKQFRMENFVDKLKEKISYYDILPSSLEVEITEGALTIIDETLATLNELKKIGIFISVDDFGTGYSSLSYLKQYPIDIIKIDRSFIKDIEFDVKNKAIAKTIINLAHSLGMEVIAEGVEKDLQAMILLEAKCQKAQGFLYSKAVPVEEIVEKYL</sequence>
<dbReference type="SUPFAM" id="SSF55785">
    <property type="entry name" value="PYP-like sensor domain (PAS domain)"/>
    <property type="match status" value="1"/>
</dbReference>
<dbReference type="RefSeq" id="WP_354312390.1">
    <property type="nucleotide sequence ID" value="NZ_JBEPME010000001.1"/>
</dbReference>
<protein>
    <submittedName>
        <fullName evidence="4">Diguanylate cyclase (GGDEF)-like protein/PAS domain S-box-containing protein</fullName>
    </submittedName>
</protein>
<dbReference type="InterPro" id="IPR043128">
    <property type="entry name" value="Rev_trsase/Diguanyl_cyclase"/>
</dbReference>
<feature type="domain" description="PAS" evidence="1">
    <location>
        <begin position="133"/>
        <end position="203"/>
    </location>
</feature>
<dbReference type="SUPFAM" id="SSF141868">
    <property type="entry name" value="EAL domain-like"/>
    <property type="match status" value="1"/>
</dbReference>
<dbReference type="NCBIfam" id="TIGR00229">
    <property type="entry name" value="sensory_box"/>
    <property type="match status" value="1"/>
</dbReference>
<dbReference type="Gene3D" id="3.30.450.20">
    <property type="entry name" value="PAS domain"/>
    <property type="match status" value="1"/>
</dbReference>
<dbReference type="PROSITE" id="PS50112">
    <property type="entry name" value="PAS"/>
    <property type="match status" value="1"/>
</dbReference>
<evidence type="ECO:0000259" key="2">
    <source>
        <dbReference type="PROSITE" id="PS50883"/>
    </source>
</evidence>
<dbReference type="PANTHER" id="PTHR44757">
    <property type="entry name" value="DIGUANYLATE CYCLASE DGCP"/>
    <property type="match status" value="1"/>
</dbReference>
<feature type="domain" description="GGDEF" evidence="3">
    <location>
        <begin position="289"/>
        <end position="421"/>
    </location>
</feature>
<name>A0ABV2K4C2_SPOPS</name>
<dbReference type="Pfam" id="PF00990">
    <property type="entry name" value="GGDEF"/>
    <property type="match status" value="1"/>
</dbReference>
<dbReference type="CDD" id="cd01949">
    <property type="entry name" value="GGDEF"/>
    <property type="match status" value="1"/>
</dbReference>
<dbReference type="InterPro" id="IPR035965">
    <property type="entry name" value="PAS-like_dom_sf"/>
</dbReference>
<comment type="caution">
    <text evidence="4">The sequence shown here is derived from an EMBL/GenBank/DDBJ whole genome shotgun (WGS) entry which is preliminary data.</text>
</comment>
<dbReference type="Pfam" id="PF13426">
    <property type="entry name" value="PAS_9"/>
    <property type="match status" value="1"/>
</dbReference>
<dbReference type="InterPro" id="IPR052155">
    <property type="entry name" value="Biofilm_reg_signaling"/>
</dbReference>
<dbReference type="InterPro" id="IPR001633">
    <property type="entry name" value="EAL_dom"/>
</dbReference>
<dbReference type="InterPro" id="IPR000160">
    <property type="entry name" value="GGDEF_dom"/>
</dbReference>
<dbReference type="InterPro" id="IPR029787">
    <property type="entry name" value="Nucleotide_cyclase"/>
</dbReference>
<dbReference type="PANTHER" id="PTHR44757:SF2">
    <property type="entry name" value="BIOFILM ARCHITECTURE MAINTENANCE PROTEIN MBAA"/>
    <property type="match status" value="1"/>
</dbReference>
<dbReference type="PROSITE" id="PS50883">
    <property type="entry name" value="EAL"/>
    <property type="match status" value="1"/>
</dbReference>
<evidence type="ECO:0000259" key="3">
    <source>
        <dbReference type="PROSITE" id="PS50887"/>
    </source>
</evidence>
<dbReference type="EMBL" id="JBEPME010000001">
    <property type="protein sequence ID" value="MET3655931.1"/>
    <property type="molecule type" value="Genomic_DNA"/>
</dbReference>
<keyword evidence="5" id="KW-1185">Reference proteome</keyword>
<dbReference type="Pfam" id="PF00563">
    <property type="entry name" value="EAL"/>
    <property type="match status" value="1"/>
</dbReference>
<feature type="domain" description="EAL" evidence="2">
    <location>
        <begin position="430"/>
        <end position="680"/>
    </location>
</feature>
<dbReference type="SMART" id="SM00267">
    <property type="entry name" value="GGDEF"/>
    <property type="match status" value="1"/>
</dbReference>
<proteinExistence type="predicted"/>
<reference evidence="4 5" key="1">
    <citation type="submission" date="2024-06" db="EMBL/GenBank/DDBJ databases">
        <title>Sorghum-associated microbial communities from plants grown in Nebraska, USA.</title>
        <authorList>
            <person name="Schachtman D."/>
        </authorList>
    </citation>
    <scope>NUCLEOTIDE SEQUENCE [LARGE SCALE GENOMIC DNA]</scope>
    <source>
        <strain evidence="4 5">1288</strain>
    </source>
</reference>
<dbReference type="Gene3D" id="3.30.70.270">
    <property type="match status" value="1"/>
</dbReference>
<organism evidence="4 5">
    <name type="scientific">Sporosarcina psychrophila</name>
    <name type="common">Bacillus psychrophilus</name>
    <dbReference type="NCBI Taxonomy" id="1476"/>
    <lineage>
        <taxon>Bacteria</taxon>
        <taxon>Bacillati</taxon>
        <taxon>Bacillota</taxon>
        <taxon>Bacilli</taxon>
        <taxon>Bacillales</taxon>
        <taxon>Caryophanaceae</taxon>
        <taxon>Sporosarcina</taxon>
    </lineage>
</organism>
<dbReference type="InterPro" id="IPR000014">
    <property type="entry name" value="PAS"/>
</dbReference>
<dbReference type="NCBIfam" id="TIGR00254">
    <property type="entry name" value="GGDEF"/>
    <property type="match status" value="1"/>
</dbReference>
<accession>A0ABV2K4C2</accession>
<dbReference type="SUPFAM" id="SSF55073">
    <property type="entry name" value="Nucleotide cyclase"/>
    <property type="match status" value="1"/>
</dbReference>
<evidence type="ECO:0000313" key="5">
    <source>
        <dbReference type="Proteomes" id="UP001549104"/>
    </source>
</evidence>
<dbReference type="PROSITE" id="PS50887">
    <property type="entry name" value="GGDEF"/>
    <property type="match status" value="1"/>
</dbReference>
<evidence type="ECO:0000313" key="4">
    <source>
        <dbReference type="EMBL" id="MET3655931.1"/>
    </source>
</evidence>
<dbReference type="SMART" id="SM00052">
    <property type="entry name" value="EAL"/>
    <property type="match status" value="1"/>
</dbReference>
<evidence type="ECO:0000259" key="1">
    <source>
        <dbReference type="PROSITE" id="PS50112"/>
    </source>
</evidence>
<dbReference type="Proteomes" id="UP001549104">
    <property type="component" value="Unassembled WGS sequence"/>
</dbReference>
<dbReference type="Gene3D" id="3.20.20.450">
    <property type="entry name" value="EAL domain"/>
    <property type="match status" value="1"/>
</dbReference>
<dbReference type="CDD" id="cd00130">
    <property type="entry name" value="PAS"/>
    <property type="match status" value="1"/>
</dbReference>
<gene>
    <name evidence="4" type="ORF">ABIC55_001015</name>
</gene>